<evidence type="ECO:0000313" key="2">
    <source>
        <dbReference type="Proteomes" id="UP000831796"/>
    </source>
</evidence>
<gene>
    <name evidence="1" type="ORF">MUN79_23805</name>
</gene>
<sequence length="61" mass="6580">MAARIEGANKEFGTYFLVSQAVVDAAGPDLAVTRSIRTPLKGKKGEHCLYEVALMPTQAEQ</sequence>
<dbReference type="AlphaFoldDB" id="A0A8T9Q2E2"/>
<accession>A0A8T9Q2E2</accession>
<dbReference type="EMBL" id="CP095046">
    <property type="protein sequence ID" value="UOQ71607.1"/>
    <property type="molecule type" value="Genomic_DNA"/>
</dbReference>
<protein>
    <submittedName>
        <fullName evidence="1">Uncharacterized protein</fullName>
    </submittedName>
</protein>
<name>A0A8T9Q2E2_9BACT</name>
<keyword evidence="2" id="KW-1185">Reference proteome</keyword>
<proteinExistence type="predicted"/>
<dbReference type="KEGG" id="hcu:MUN79_23805"/>
<evidence type="ECO:0000313" key="1">
    <source>
        <dbReference type="EMBL" id="UOQ71607.1"/>
    </source>
</evidence>
<reference evidence="1" key="1">
    <citation type="submission" date="2022-04" db="EMBL/GenBank/DDBJ databases">
        <title>Hymenobacter sp. isolated from the air.</title>
        <authorList>
            <person name="Won M."/>
            <person name="Lee C.-M."/>
            <person name="Woen H.-Y."/>
            <person name="Kwon S.-W."/>
        </authorList>
    </citation>
    <scope>NUCLEOTIDE SEQUENCE</scope>
    <source>
        <strain evidence="1">5116S-3</strain>
    </source>
</reference>
<dbReference type="RefSeq" id="WP_244675014.1">
    <property type="nucleotide sequence ID" value="NZ_CP095046.1"/>
</dbReference>
<dbReference type="Proteomes" id="UP000831796">
    <property type="component" value="Chromosome"/>
</dbReference>
<organism evidence="1 2">
    <name type="scientific">Hymenobacter cellulosilyticus</name>
    <dbReference type="NCBI Taxonomy" id="2932248"/>
    <lineage>
        <taxon>Bacteria</taxon>
        <taxon>Pseudomonadati</taxon>
        <taxon>Bacteroidota</taxon>
        <taxon>Cytophagia</taxon>
        <taxon>Cytophagales</taxon>
        <taxon>Hymenobacteraceae</taxon>
        <taxon>Hymenobacter</taxon>
    </lineage>
</organism>